<dbReference type="Proteomes" id="UP001594351">
    <property type="component" value="Unassembled WGS sequence"/>
</dbReference>
<reference evidence="1 2" key="1">
    <citation type="submission" date="2024-09" db="EMBL/GenBank/DDBJ databases">
        <title>Laminarin stimulates single cell rates of sulfate reduction while oxygen inhibits transcriptomic activity in coastal marine sediment.</title>
        <authorList>
            <person name="Lindsay M."/>
            <person name="Orcutt B."/>
            <person name="Emerson D."/>
            <person name="Stepanauskas R."/>
            <person name="D'Angelo T."/>
        </authorList>
    </citation>
    <scope>NUCLEOTIDE SEQUENCE [LARGE SCALE GENOMIC DNA]</scope>
    <source>
        <strain evidence="1">SAG AM-311-K15</strain>
    </source>
</reference>
<dbReference type="EMBL" id="JBHPBY010000240">
    <property type="protein sequence ID" value="MFC1851901.1"/>
    <property type="molecule type" value="Genomic_DNA"/>
</dbReference>
<evidence type="ECO:0000313" key="2">
    <source>
        <dbReference type="Proteomes" id="UP001594351"/>
    </source>
</evidence>
<proteinExistence type="predicted"/>
<protein>
    <submittedName>
        <fullName evidence="1">Uncharacterized protein</fullName>
    </submittedName>
</protein>
<evidence type="ECO:0000313" key="1">
    <source>
        <dbReference type="EMBL" id="MFC1851901.1"/>
    </source>
</evidence>
<name>A0ABV6Z0D4_UNCC1</name>
<sequence>MQDWTDANQLQVMPVEDVALPVVIMGTSPFMGAGQFGERSFFYRQTFYDNPENITSLLRYVASSGVVAVQLMLYPPIIKAFIAARKECEIELLAVPTIGPHEVEADLQTAKDLKAPVAILHGALVDHLDLHQLSELCDKIRAEHLIPGLATHAPLKSVPLLEKSHVDYGFWMAPLNPAGYMLMDRDKTISIYESCSKPILAKKTLAAGRISPSQALPFITTVKTVKWVTIGITSEQEADETLAEARRIWERN</sequence>
<keyword evidence="2" id="KW-1185">Reference proteome</keyword>
<gene>
    <name evidence="1" type="ORF">ACFL27_17045</name>
</gene>
<comment type="caution">
    <text evidence="1">The sequence shown here is derived from an EMBL/GenBank/DDBJ whole genome shotgun (WGS) entry which is preliminary data.</text>
</comment>
<accession>A0ABV6Z0D4</accession>
<organism evidence="1 2">
    <name type="scientific">candidate division CSSED10-310 bacterium</name>
    <dbReference type="NCBI Taxonomy" id="2855610"/>
    <lineage>
        <taxon>Bacteria</taxon>
        <taxon>Bacteria division CSSED10-310</taxon>
    </lineage>
</organism>